<evidence type="ECO:0008006" key="5">
    <source>
        <dbReference type="Google" id="ProtNLM"/>
    </source>
</evidence>
<evidence type="ECO:0000256" key="2">
    <source>
        <dbReference type="SAM" id="Phobius"/>
    </source>
</evidence>
<accession>A0A7C8HYP9</accession>
<reference evidence="3 4" key="1">
    <citation type="submission" date="2020-01" db="EMBL/GenBank/DDBJ databases">
        <authorList>
            <consortium name="DOE Joint Genome Institute"/>
            <person name="Haridas S."/>
            <person name="Albert R."/>
            <person name="Binder M."/>
            <person name="Bloem J."/>
            <person name="Labutti K."/>
            <person name="Salamov A."/>
            <person name="Andreopoulos B."/>
            <person name="Baker S.E."/>
            <person name="Barry K."/>
            <person name="Bills G."/>
            <person name="Bluhm B.H."/>
            <person name="Cannon C."/>
            <person name="Castanera R."/>
            <person name="Culley D.E."/>
            <person name="Daum C."/>
            <person name="Ezra D."/>
            <person name="Gonzalez J.B."/>
            <person name="Henrissat B."/>
            <person name="Kuo A."/>
            <person name="Liang C."/>
            <person name="Lipzen A."/>
            <person name="Lutzoni F."/>
            <person name="Magnuson J."/>
            <person name="Mondo S."/>
            <person name="Nolan M."/>
            <person name="Ohm R."/>
            <person name="Pangilinan J."/>
            <person name="Park H.-J.H."/>
            <person name="Ramirez L."/>
            <person name="Alfaro M."/>
            <person name="Sun H."/>
            <person name="Tritt A."/>
            <person name="Yoshinaga Y."/>
            <person name="Zwiers L.-H.L."/>
            <person name="Turgeon B.G."/>
            <person name="Goodwin S.B."/>
            <person name="Spatafora J.W."/>
            <person name="Crous P.W."/>
            <person name="Grigoriev I.V."/>
        </authorList>
    </citation>
    <scope>NUCLEOTIDE SEQUENCE [LARGE SCALE GENOMIC DNA]</scope>
    <source>
        <strain evidence="3 4">CBS 611.86</strain>
    </source>
</reference>
<feature type="transmembrane region" description="Helical" evidence="2">
    <location>
        <begin position="24"/>
        <end position="46"/>
    </location>
</feature>
<gene>
    <name evidence="3" type="ORF">BDV95DRAFT_260483</name>
</gene>
<feature type="region of interest" description="Disordered" evidence="1">
    <location>
        <begin position="217"/>
        <end position="256"/>
    </location>
</feature>
<comment type="caution">
    <text evidence="3">The sequence shown here is derived from an EMBL/GenBank/DDBJ whole genome shotgun (WGS) entry which is preliminary data.</text>
</comment>
<feature type="compositionally biased region" description="Acidic residues" evidence="1">
    <location>
        <begin position="246"/>
        <end position="256"/>
    </location>
</feature>
<keyword evidence="4" id="KW-1185">Reference proteome</keyword>
<keyword evidence="2" id="KW-1133">Transmembrane helix</keyword>
<dbReference type="AlphaFoldDB" id="A0A7C8HYP9"/>
<name>A0A7C8HYP9_9PLEO</name>
<evidence type="ECO:0000313" key="3">
    <source>
        <dbReference type="EMBL" id="KAF2865254.1"/>
    </source>
</evidence>
<protein>
    <recommendedName>
        <fullName evidence="5">Transmembrane protein</fullName>
    </recommendedName>
</protein>
<proteinExistence type="predicted"/>
<dbReference type="OrthoDB" id="3596006at2759"/>
<feature type="transmembrane region" description="Helical" evidence="2">
    <location>
        <begin position="109"/>
        <end position="130"/>
    </location>
</feature>
<sequence length="256" mass="28986">MAGWCLGLGELRCWHRRRNKLCMYLLTILICVGSMGMTIVVLWEYITQKRRLEKHYKNITIHSRPFIGIAAYNMFNGFFVGSVFSLALFSDMCWSDQPESPAGKLAWRVFSAFACLSTLVSAVCFTIVSLTKSVYMAGADLDTILKYLEEMKGVGGWFAMEHRQNLRMFAAAMMLWPGFVAALASTVPLWLGGCHTHGDNPRPGYLESLDRAAARREARIAARRAPQQDPQHRQPDIELRRQPGIELDDEIEDTMS</sequence>
<dbReference type="Proteomes" id="UP000481861">
    <property type="component" value="Unassembled WGS sequence"/>
</dbReference>
<evidence type="ECO:0000313" key="4">
    <source>
        <dbReference type="Proteomes" id="UP000481861"/>
    </source>
</evidence>
<organism evidence="3 4">
    <name type="scientific">Massariosphaeria phaeospora</name>
    <dbReference type="NCBI Taxonomy" id="100035"/>
    <lineage>
        <taxon>Eukaryota</taxon>
        <taxon>Fungi</taxon>
        <taxon>Dikarya</taxon>
        <taxon>Ascomycota</taxon>
        <taxon>Pezizomycotina</taxon>
        <taxon>Dothideomycetes</taxon>
        <taxon>Pleosporomycetidae</taxon>
        <taxon>Pleosporales</taxon>
        <taxon>Pleosporales incertae sedis</taxon>
        <taxon>Massariosphaeria</taxon>
    </lineage>
</organism>
<feature type="compositionally biased region" description="Basic and acidic residues" evidence="1">
    <location>
        <begin position="230"/>
        <end position="243"/>
    </location>
</feature>
<feature type="transmembrane region" description="Helical" evidence="2">
    <location>
        <begin position="168"/>
        <end position="191"/>
    </location>
</feature>
<keyword evidence="2" id="KW-0472">Membrane</keyword>
<evidence type="ECO:0000256" key="1">
    <source>
        <dbReference type="SAM" id="MobiDB-lite"/>
    </source>
</evidence>
<feature type="transmembrane region" description="Helical" evidence="2">
    <location>
        <begin position="66"/>
        <end position="89"/>
    </location>
</feature>
<keyword evidence="2" id="KW-0812">Transmembrane</keyword>
<dbReference type="EMBL" id="JAADJZ010000035">
    <property type="protein sequence ID" value="KAF2865254.1"/>
    <property type="molecule type" value="Genomic_DNA"/>
</dbReference>